<evidence type="ECO:0000256" key="11">
    <source>
        <dbReference type="ARBA" id="ARBA00049878"/>
    </source>
</evidence>
<evidence type="ECO:0000313" key="13">
    <source>
        <dbReference type="Proteomes" id="UP000305848"/>
    </source>
</evidence>
<dbReference type="AlphaFoldDB" id="A0A4U3LCP9"/>
<accession>A0A4U3LCP9</accession>
<evidence type="ECO:0000256" key="6">
    <source>
        <dbReference type="ARBA" id="ARBA00026066"/>
    </source>
</evidence>
<reference evidence="12 13" key="1">
    <citation type="submission" date="2019-05" db="EMBL/GenBank/DDBJ databases">
        <title>Panacibacter sp. strain 17mud1-8 Genome sequencing and assembly.</title>
        <authorList>
            <person name="Chhetri G."/>
        </authorList>
    </citation>
    <scope>NUCLEOTIDE SEQUENCE [LARGE SCALE GENOMIC DNA]</scope>
    <source>
        <strain evidence="12 13">17mud1-8</strain>
    </source>
</reference>
<comment type="catalytic activity">
    <reaction evidence="11">
        <text>2 [molybdopterin-synthase sulfur-carrier protein]-C-terminal-Gly-aminoethanethioate + cyclic pyranopterin phosphate + H2O = molybdopterin + 2 [molybdopterin-synthase sulfur-carrier protein]-C-terminal Gly-Gly + 2 H(+)</text>
        <dbReference type="Rhea" id="RHEA:26333"/>
        <dbReference type="Rhea" id="RHEA-COMP:12202"/>
        <dbReference type="Rhea" id="RHEA-COMP:19907"/>
        <dbReference type="ChEBI" id="CHEBI:15377"/>
        <dbReference type="ChEBI" id="CHEBI:15378"/>
        <dbReference type="ChEBI" id="CHEBI:58698"/>
        <dbReference type="ChEBI" id="CHEBI:59648"/>
        <dbReference type="ChEBI" id="CHEBI:90778"/>
        <dbReference type="ChEBI" id="CHEBI:232372"/>
        <dbReference type="EC" id="2.8.1.12"/>
    </reaction>
</comment>
<dbReference type="Pfam" id="PF02391">
    <property type="entry name" value="MoaE"/>
    <property type="match status" value="1"/>
</dbReference>
<dbReference type="InterPro" id="IPR003448">
    <property type="entry name" value="Mopterin_biosynth_MoaE"/>
</dbReference>
<evidence type="ECO:0000256" key="2">
    <source>
        <dbReference type="ARBA" id="ARBA00005426"/>
    </source>
</evidence>
<organism evidence="12 13">
    <name type="scientific">Ilyomonas limi</name>
    <dbReference type="NCBI Taxonomy" id="2575867"/>
    <lineage>
        <taxon>Bacteria</taxon>
        <taxon>Pseudomonadati</taxon>
        <taxon>Bacteroidota</taxon>
        <taxon>Chitinophagia</taxon>
        <taxon>Chitinophagales</taxon>
        <taxon>Chitinophagaceae</taxon>
        <taxon>Ilyomonas</taxon>
    </lineage>
</organism>
<dbReference type="GO" id="GO:0006777">
    <property type="term" value="P:Mo-molybdopterin cofactor biosynthetic process"/>
    <property type="evidence" value="ECO:0007669"/>
    <property type="project" value="UniProtKB-KW"/>
</dbReference>
<name>A0A4U3LCP9_9BACT</name>
<keyword evidence="13" id="KW-1185">Reference proteome</keyword>
<evidence type="ECO:0000256" key="5">
    <source>
        <dbReference type="ARBA" id="ARBA00023150"/>
    </source>
</evidence>
<comment type="similarity">
    <text evidence="2">Belongs to the MoaE family.</text>
</comment>
<evidence type="ECO:0000256" key="3">
    <source>
        <dbReference type="ARBA" id="ARBA00011950"/>
    </source>
</evidence>
<comment type="pathway">
    <text evidence="1">Cofactor biosynthesis; molybdopterin biosynthesis.</text>
</comment>
<evidence type="ECO:0000313" key="12">
    <source>
        <dbReference type="EMBL" id="TKK71667.1"/>
    </source>
</evidence>
<keyword evidence="5" id="KW-0501">Molybdenum cofactor biosynthesis</keyword>
<protein>
    <recommendedName>
        <fullName evidence="4">Molybdopterin synthase catalytic subunit</fullName>
        <ecNumber evidence="3">2.8.1.12</ecNumber>
    </recommendedName>
    <alternativeName>
        <fullName evidence="9">MPT synthase subunit 2</fullName>
    </alternativeName>
    <alternativeName>
        <fullName evidence="7">Molybdenum cofactor biosynthesis protein E</fullName>
    </alternativeName>
    <alternativeName>
        <fullName evidence="8">Molybdopterin-converting factor large subunit</fullName>
    </alternativeName>
    <alternativeName>
        <fullName evidence="10">Molybdopterin-converting factor subunit 2</fullName>
    </alternativeName>
</protein>
<dbReference type="EC" id="2.8.1.12" evidence="3"/>
<evidence type="ECO:0000256" key="1">
    <source>
        <dbReference type="ARBA" id="ARBA00005046"/>
    </source>
</evidence>
<dbReference type="OrthoDB" id="9803224at2"/>
<comment type="subunit">
    <text evidence="6">Heterotetramer of 2 MoaD subunits and 2 MoaE subunits. Also stable as homodimer. The enzyme changes between these two forms during catalysis.</text>
</comment>
<evidence type="ECO:0000256" key="8">
    <source>
        <dbReference type="ARBA" id="ARBA00030407"/>
    </source>
</evidence>
<dbReference type="Gene3D" id="3.90.1170.40">
    <property type="entry name" value="Molybdopterin biosynthesis MoaE subunit"/>
    <property type="match status" value="1"/>
</dbReference>
<evidence type="ECO:0000256" key="9">
    <source>
        <dbReference type="ARBA" id="ARBA00030781"/>
    </source>
</evidence>
<dbReference type="RefSeq" id="WP_137259907.1">
    <property type="nucleotide sequence ID" value="NZ_SZQL01000001.1"/>
</dbReference>
<evidence type="ECO:0000256" key="4">
    <source>
        <dbReference type="ARBA" id="ARBA00013858"/>
    </source>
</evidence>
<gene>
    <name evidence="12" type="ORF">FC093_01185</name>
</gene>
<evidence type="ECO:0000256" key="10">
    <source>
        <dbReference type="ARBA" id="ARBA00032474"/>
    </source>
</evidence>
<comment type="caution">
    <text evidence="12">The sequence shown here is derived from an EMBL/GenBank/DDBJ whole genome shotgun (WGS) entry which is preliminary data.</text>
</comment>
<evidence type="ECO:0000256" key="7">
    <source>
        <dbReference type="ARBA" id="ARBA00029745"/>
    </source>
</evidence>
<dbReference type="PANTHER" id="PTHR23404">
    <property type="entry name" value="MOLYBDOPTERIN SYNTHASE RELATED"/>
    <property type="match status" value="1"/>
</dbReference>
<sequence length="136" mass="15295">MLIRIVDNINLAEAYQYLQSPTSGAVNLFVGTVRNHSHGKEVVKLVFEAYEVMALKEMHKIAVAAQEKWILDKIVMIHAVGEKLPGEAVVITGASSVHRKAAFEACEFLIDELKKTVPIWKHEFFKDNSVWVNAHP</sequence>
<dbReference type="SUPFAM" id="SSF54690">
    <property type="entry name" value="Molybdopterin synthase subunit MoaE"/>
    <property type="match status" value="1"/>
</dbReference>
<dbReference type="Proteomes" id="UP000305848">
    <property type="component" value="Unassembled WGS sequence"/>
</dbReference>
<dbReference type="InterPro" id="IPR036563">
    <property type="entry name" value="MoaE_sf"/>
</dbReference>
<dbReference type="EMBL" id="SZQL01000001">
    <property type="protein sequence ID" value="TKK71667.1"/>
    <property type="molecule type" value="Genomic_DNA"/>
</dbReference>
<proteinExistence type="inferred from homology"/>
<dbReference type="CDD" id="cd00756">
    <property type="entry name" value="MoaE"/>
    <property type="match status" value="1"/>
</dbReference>
<dbReference type="GO" id="GO:0030366">
    <property type="term" value="F:molybdopterin synthase activity"/>
    <property type="evidence" value="ECO:0007669"/>
    <property type="project" value="UniProtKB-EC"/>
</dbReference>